<keyword evidence="1" id="KW-0472">Membrane</keyword>
<dbReference type="OrthoDB" id="6315693at2"/>
<reference evidence="2 3" key="1">
    <citation type="submission" date="2015-08" db="EMBL/GenBank/DDBJ databases">
        <title>Draft Genome Sequence of Pseudoalteromonas porphyrae UCD-SED14.</title>
        <authorList>
            <person name="Coil D.A."/>
            <person name="Jospin G."/>
            <person name="Lee R.D."/>
            <person name="Eisen J.A."/>
        </authorList>
    </citation>
    <scope>NUCLEOTIDE SEQUENCE [LARGE SCALE GENOMIC DNA]</scope>
    <source>
        <strain evidence="2 3">UCD-SED14</strain>
    </source>
</reference>
<comment type="caution">
    <text evidence="2">The sequence shown here is derived from an EMBL/GenBank/DDBJ whole genome shotgun (WGS) entry which is preliminary data.</text>
</comment>
<dbReference type="PATRIC" id="fig|187330.3.peg.1020"/>
<keyword evidence="3" id="KW-1185">Reference proteome</keyword>
<gene>
    <name evidence="2" type="ORF">ADS77_12960</name>
</gene>
<dbReference type="RefSeq" id="WP_054204839.1">
    <property type="nucleotide sequence ID" value="NZ_LHPH01000014.1"/>
</dbReference>
<accession>A0A0N1MTN2</accession>
<organism evidence="2 3">
    <name type="scientific">Pseudoalteromonas porphyrae</name>
    <dbReference type="NCBI Taxonomy" id="187330"/>
    <lineage>
        <taxon>Bacteria</taxon>
        <taxon>Pseudomonadati</taxon>
        <taxon>Pseudomonadota</taxon>
        <taxon>Gammaproteobacteria</taxon>
        <taxon>Alteromonadales</taxon>
        <taxon>Pseudoalteromonadaceae</taxon>
        <taxon>Pseudoalteromonas</taxon>
    </lineage>
</organism>
<name>A0A0N1MTN2_9GAMM</name>
<dbReference type="Proteomes" id="UP000037848">
    <property type="component" value="Unassembled WGS sequence"/>
</dbReference>
<keyword evidence="1" id="KW-0812">Transmembrane</keyword>
<dbReference type="AlphaFoldDB" id="A0A0N1MTN2"/>
<protein>
    <submittedName>
        <fullName evidence="2">Agglutinin biogenesis protein MshP</fullName>
    </submittedName>
</protein>
<evidence type="ECO:0000313" key="2">
    <source>
        <dbReference type="EMBL" id="KPH62203.1"/>
    </source>
</evidence>
<sequence>MYLKNNRNQASQNAARQKGNLLVVTLVIIVVFLMLGLALVKILSASAQQNIIEYYGARAYMAAQSGLENALTELFPLNNPAQNCAAVSTTLALQVTYLENCVVTLSCKQYLAVPDSSNSAGTVSIFYLQSTAICAPIACAIGEACRKDYWQTQRTLSVEAKTLP</sequence>
<evidence type="ECO:0000313" key="3">
    <source>
        <dbReference type="Proteomes" id="UP000037848"/>
    </source>
</evidence>
<keyword evidence="1" id="KW-1133">Transmembrane helix</keyword>
<dbReference type="EMBL" id="LHPH01000014">
    <property type="protein sequence ID" value="KPH62203.1"/>
    <property type="molecule type" value="Genomic_DNA"/>
</dbReference>
<evidence type="ECO:0000256" key="1">
    <source>
        <dbReference type="SAM" id="Phobius"/>
    </source>
</evidence>
<feature type="transmembrane region" description="Helical" evidence="1">
    <location>
        <begin position="21"/>
        <end position="43"/>
    </location>
</feature>
<dbReference type="STRING" id="187330.AMS58_09740"/>
<proteinExistence type="predicted"/>